<comment type="subunit">
    <text evidence="4 9">Homodimer.</text>
</comment>
<evidence type="ECO:0000259" key="10">
    <source>
        <dbReference type="Pfam" id="PF00155"/>
    </source>
</evidence>
<evidence type="ECO:0000256" key="5">
    <source>
        <dbReference type="ARBA" id="ARBA00022576"/>
    </source>
</evidence>
<evidence type="ECO:0000313" key="11">
    <source>
        <dbReference type="EMBL" id="EMD83517.1"/>
    </source>
</evidence>
<comment type="pathway">
    <text evidence="2 9">Amino-acid biosynthesis; L-histidine biosynthesis; L-histidine from 5-phospho-alpha-D-ribose 1-diphosphate: step 7/9.</text>
</comment>
<dbReference type="InterPro" id="IPR005861">
    <property type="entry name" value="HisP_aminotrans"/>
</dbReference>
<dbReference type="Proteomes" id="UP000011717">
    <property type="component" value="Unassembled WGS sequence"/>
</dbReference>
<dbReference type="PANTHER" id="PTHR43643:SF3">
    <property type="entry name" value="HISTIDINOL-PHOSPHATE AMINOTRANSFERASE"/>
    <property type="match status" value="1"/>
</dbReference>
<accession>M2U665</accession>
<dbReference type="UniPathway" id="UPA00031">
    <property type="reaction ID" value="UER00012"/>
</dbReference>
<proteinExistence type="inferred from homology"/>
<keyword evidence="12" id="KW-1185">Reference proteome</keyword>
<evidence type="ECO:0000256" key="7">
    <source>
        <dbReference type="ARBA" id="ARBA00022898"/>
    </source>
</evidence>
<dbReference type="InterPro" id="IPR015421">
    <property type="entry name" value="PyrdxlP-dep_Trfase_major"/>
</dbReference>
<evidence type="ECO:0000256" key="1">
    <source>
        <dbReference type="ARBA" id="ARBA00001933"/>
    </source>
</evidence>
<dbReference type="PANTHER" id="PTHR43643">
    <property type="entry name" value="HISTIDINOL-PHOSPHATE AMINOTRANSFERASE 2"/>
    <property type="match status" value="1"/>
</dbReference>
<organism evidence="11 12">
    <name type="scientific">Pacificimonas flava</name>
    <dbReference type="NCBI Taxonomy" id="1234595"/>
    <lineage>
        <taxon>Bacteria</taxon>
        <taxon>Pseudomonadati</taxon>
        <taxon>Pseudomonadota</taxon>
        <taxon>Alphaproteobacteria</taxon>
        <taxon>Sphingomonadales</taxon>
        <taxon>Sphingosinicellaceae</taxon>
        <taxon>Pacificimonas</taxon>
    </lineage>
</organism>
<comment type="cofactor">
    <cofactor evidence="1 9">
        <name>pyridoxal 5'-phosphate</name>
        <dbReference type="ChEBI" id="CHEBI:597326"/>
    </cofactor>
</comment>
<dbReference type="CDD" id="cd00609">
    <property type="entry name" value="AAT_like"/>
    <property type="match status" value="1"/>
</dbReference>
<dbReference type="Gene3D" id="3.90.1150.10">
    <property type="entry name" value="Aspartate Aminotransferase, domain 1"/>
    <property type="match status" value="1"/>
</dbReference>
<dbReference type="Gene3D" id="3.40.640.10">
    <property type="entry name" value="Type I PLP-dependent aspartate aminotransferase-like (Major domain)"/>
    <property type="match status" value="1"/>
</dbReference>
<name>M2U665_9SPHN</name>
<keyword evidence="7 9" id="KW-0663">Pyridoxal phosphate</keyword>
<feature type="domain" description="Aminotransferase class I/classII large" evidence="10">
    <location>
        <begin position="27"/>
        <end position="358"/>
    </location>
</feature>
<evidence type="ECO:0000313" key="12">
    <source>
        <dbReference type="Proteomes" id="UP000011717"/>
    </source>
</evidence>
<dbReference type="GO" id="GO:0004400">
    <property type="term" value="F:histidinol-phosphate transaminase activity"/>
    <property type="evidence" value="ECO:0007669"/>
    <property type="project" value="UniProtKB-UniRule"/>
</dbReference>
<keyword evidence="5 9" id="KW-0032">Aminotransferase</keyword>
<sequence>MPPKMKPWIAEIAPYVPGRSGESGTRTVKLSSNENPLGPSPAAIEAMKTASEGAHRYPDAASHRLRDAIAAAHGLEADRIVCGTGSDELLQLLALAYAGPGDEVLYVRRGFMVYPIAARRAGAVPVAAPDTDYTADVDALLAAVTEKTRLVYLANPNNPTGTVIGREEVERLHAGLREDVVLVLDAAYAEYIDEDSYEDGISLARKHANVVTTRTFSKIYGLAAARVGWAYGHPEIIDALNRIRGPFNVTSEGQAAAIAALAEQGWVRHCREENARLRSRLTDAVEALGNHGLRPVPSAANFVLVTFPEDGPLTAEHANRYLTERGILTRWLPNQDLAHALRITVGTEEETEEVIAALQAFTGAAG</sequence>
<dbReference type="InterPro" id="IPR015424">
    <property type="entry name" value="PyrdxlP-dep_Trfase"/>
</dbReference>
<dbReference type="HAMAP" id="MF_01023">
    <property type="entry name" value="HisC_aminotrans_2"/>
    <property type="match status" value="1"/>
</dbReference>
<dbReference type="AlphaFoldDB" id="M2U665"/>
<keyword evidence="6 9" id="KW-0808">Transferase</keyword>
<keyword evidence="9" id="KW-0028">Amino-acid biosynthesis</keyword>
<dbReference type="EMBL" id="AMRV01000003">
    <property type="protein sequence ID" value="EMD83517.1"/>
    <property type="molecule type" value="Genomic_DNA"/>
</dbReference>
<keyword evidence="9" id="KW-0368">Histidine biosynthesis</keyword>
<protein>
    <recommendedName>
        <fullName evidence="9">Histidinol-phosphate aminotransferase</fullName>
        <ecNumber evidence="9">2.6.1.9</ecNumber>
    </recommendedName>
    <alternativeName>
        <fullName evidence="9">Imidazole acetol-phosphate transaminase</fullName>
    </alternativeName>
</protein>
<dbReference type="SUPFAM" id="SSF53383">
    <property type="entry name" value="PLP-dependent transferases"/>
    <property type="match status" value="1"/>
</dbReference>
<dbReference type="InterPro" id="IPR004839">
    <property type="entry name" value="Aminotransferase_I/II_large"/>
</dbReference>
<evidence type="ECO:0000256" key="9">
    <source>
        <dbReference type="HAMAP-Rule" id="MF_01023"/>
    </source>
</evidence>
<dbReference type="InterPro" id="IPR050106">
    <property type="entry name" value="HistidinolP_aminotransfase"/>
</dbReference>
<dbReference type="OrthoDB" id="9809616at2"/>
<evidence type="ECO:0000256" key="6">
    <source>
        <dbReference type="ARBA" id="ARBA00022679"/>
    </source>
</evidence>
<dbReference type="GO" id="GO:0000105">
    <property type="term" value="P:L-histidine biosynthetic process"/>
    <property type="evidence" value="ECO:0007669"/>
    <property type="project" value="UniProtKB-UniRule"/>
</dbReference>
<dbReference type="Pfam" id="PF00155">
    <property type="entry name" value="Aminotran_1_2"/>
    <property type="match status" value="1"/>
</dbReference>
<dbReference type="InterPro" id="IPR015422">
    <property type="entry name" value="PyrdxlP-dep_Trfase_small"/>
</dbReference>
<evidence type="ECO:0000256" key="3">
    <source>
        <dbReference type="ARBA" id="ARBA00007970"/>
    </source>
</evidence>
<dbReference type="NCBIfam" id="TIGR01141">
    <property type="entry name" value="hisC"/>
    <property type="match status" value="1"/>
</dbReference>
<evidence type="ECO:0000256" key="2">
    <source>
        <dbReference type="ARBA" id="ARBA00005011"/>
    </source>
</evidence>
<dbReference type="RefSeq" id="WP_008601312.1">
    <property type="nucleotide sequence ID" value="NZ_AMRV01000003.1"/>
</dbReference>
<comment type="similarity">
    <text evidence="3 9">Belongs to the class-II pyridoxal-phosphate-dependent aminotransferase family. Histidinol-phosphate aminotransferase subfamily.</text>
</comment>
<evidence type="ECO:0000256" key="8">
    <source>
        <dbReference type="ARBA" id="ARBA00047481"/>
    </source>
</evidence>
<reference evidence="11 12" key="1">
    <citation type="journal article" date="2013" name="Genome Announc.">
        <title>Draft Genome Sequence of Strain JLT2015T, Belonging to the Family Sphingomonadaceae of the Alphaproteobacteria.</title>
        <authorList>
            <person name="Tang K."/>
            <person name="Liu K."/>
            <person name="Li S."/>
            <person name="Jiao N."/>
        </authorList>
    </citation>
    <scope>NUCLEOTIDE SEQUENCE [LARGE SCALE GENOMIC DNA]</scope>
    <source>
        <strain evidence="11 12">JLT2015</strain>
    </source>
</reference>
<comment type="caution">
    <text evidence="11">The sequence shown here is derived from an EMBL/GenBank/DDBJ whole genome shotgun (WGS) entry which is preliminary data.</text>
</comment>
<dbReference type="GO" id="GO:0030170">
    <property type="term" value="F:pyridoxal phosphate binding"/>
    <property type="evidence" value="ECO:0007669"/>
    <property type="project" value="InterPro"/>
</dbReference>
<gene>
    <name evidence="9" type="primary">hisC</name>
    <name evidence="11" type="ORF">C725_1418</name>
</gene>
<comment type="catalytic activity">
    <reaction evidence="8 9">
        <text>L-histidinol phosphate + 2-oxoglutarate = 3-(imidazol-4-yl)-2-oxopropyl phosphate + L-glutamate</text>
        <dbReference type="Rhea" id="RHEA:23744"/>
        <dbReference type="ChEBI" id="CHEBI:16810"/>
        <dbReference type="ChEBI" id="CHEBI:29985"/>
        <dbReference type="ChEBI" id="CHEBI:57766"/>
        <dbReference type="ChEBI" id="CHEBI:57980"/>
        <dbReference type="EC" id="2.6.1.9"/>
    </reaction>
</comment>
<dbReference type="EC" id="2.6.1.9" evidence="9"/>
<evidence type="ECO:0000256" key="4">
    <source>
        <dbReference type="ARBA" id="ARBA00011738"/>
    </source>
</evidence>
<feature type="modified residue" description="N6-(pyridoxal phosphate)lysine" evidence="9">
    <location>
        <position position="218"/>
    </location>
</feature>